<proteinExistence type="predicted"/>
<feature type="chain" id="PRO_5042259874" evidence="1">
    <location>
        <begin position="31"/>
        <end position="177"/>
    </location>
</feature>
<name>A0AAD5DHD8_9CHLO</name>
<keyword evidence="3" id="KW-1185">Reference proteome</keyword>
<dbReference type="AlphaFoldDB" id="A0AAD5DHD8"/>
<reference evidence="2" key="1">
    <citation type="submission" date="2020-11" db="EMBL/GenBank/DDBJ databases">
        <title>Chlorella ohadii genome sequencing and assembly.</title>
        <authorList>
            <person name="Murik O."/>
            <person name="Treves H."/>
            <person name="Kedem I."/>
            <person name="Shotland Y."/>
            <person name="Kaplan A."/>
        </authorList>
    </citation>
    <scope>NUCLEOTIDE SEQUENCE</scope>
    <source>
        <strain evidence="2">1</strain>
    </source>
</reference>
<keyword evidence="1" id="KW-0732">Signal</keyword>
<protein>
    <submittedName>
        <fullName evidence="2">Uncharacterized protein</fullName>
    </submittedName>
</protein>
<gene>
    <name evidence="2" type="ORF">COHA_009911</name>
</gene>
<organism evidence="2 3">
    <name type="scientific">Chlorella ohadii</name>
    <dbReference type="NCBI Taxonomy" id="2649997"/>
    <lineage>
        <taxon>Eukaryota</taxon>
        <taxon>Viridiplantae</taxon>
        <taxon>Chlorophyta</taxon>
        <taxon>core chlorophytes</taxon>
        <taxon>Trebouxiophyceae</taxon>
        <taxon>Chlorellales</taxon>
        <taxon>Chlorellaceae</taxon>
        <taxon>Chlorella clade</taxon>
        <taxon>Chlorella</taxon>
    </lineage>
</organism>
<sequence>MKQRTAGCRSAMPLMVLLAAAAALPRLTAAQSLYSPGLTQEQASQLAGFWQYQNRTQGGTFCFFGSVWDEMMAGAAAQGPAAINATQILADAMAATSFFITGGILIPSVDAATGVFAGYFITEDITPPPPQKPPFPLVSRLVGKARPGQEPNLMTWQVGRLEDSVPEAWRPALAVTV</sequence>
<evidence type="ECO:0000313" key="2">
    <source>
        <dbReference type="EMBL" id="KAI7836206.1"/>
    </source>
</evidence>
<dbReference type="EMBL" id="JADXDR010000199">
    <property type="protein sequence ID" value="KAI7836206.1"/>
    <property type="molecule type" value="Genomic_DNA"/>
</dbReference>
<evidence type="ECO:0000313" key="3">
    <source>
        <dbReference type="Proteomes" id="UP001205105"/>
    </source>
</evidence>
<dbReference type="Proteomes" id="UP001205105">
    <property type="component" value="Unassembled WGS sequence"/>
</dbReference>
<feature type="signal peptide" evidence="1">
    <location>
        <begin position="1"/>
        <end position="30"/>
    </location>
</feature>
<evidence type="ECO:0000256" key="1">
    <source>
        <dbReference type="SAM" id="SignalP"/>
    </source>
</evidence>
<comment type="caution">
    <text evidence="2">The sequence shown here is derived from an EMBL/GenBank/DDBJ whole genome shotgun (WGS) entry which is preliminary data.</text>
</comment>
<accession>A0AAD5DHD8</accession>